<name>X1PV44_9ZZZZ</name>
<evidence type="ECO:0000256" key="1">
    <source>
        <dbReference type="SAM" id="Phobius"/>
    </source>
</evidence>
<accession>X1PV44</accession>
<keyword evidence="1" id="KW-0812">Transmembrane</keyword>
<protein>
    <submittedName>
        <fullName evidence="2">Uncharacterized protein</fullName>
    </submittedName>
</protein>
<proteinExistence type="predicted"/>
<keyword evidence="1" id="KW-0472">Membrane</keyword>
<reference evidence="2" key="1">
    <citation type="journal article" date="2014" name="Front. Microbiol.">
        <title>High frequency of phylogenetically diverse reductive dehalogenase-homologous genes in deep subseafloor sedimentary metagenomes.</title>
        <authorList>
            <person name="Kawai M."/>
            <person name="Futagami T."/>
            <person name="Toyoda A."/>
            <person name="Takaki Y."/>
            <person name="Nishi S."/>
            <person name="Hori S."/>
            <person name="Arai W."/>
            <person name="Tsubouchi T."/>
            <person name="Morono Y."/>
            <person name="Uchiyama I."/>
            <person name="Ito T."/>
            <person name="Fujiyama A."/>
            <person name="Inagaki F."/>
            <person name="Takami H."/>
        </authorList>
    </citation>
    <scope>NUCLEOTIDE SEQUENCE</scope>
    <source>
        <strain evidence="2">Expedition CK06-06</strain>
    </source>
</reference>
<sequence length="68" mass="7791">MIFGVITTLVYFFFSKEHKGFLGRTANVGIWFIMIAFGASFGYTVMARISLLIGRMNFLLYDWLGVIK</sequence>
<dbReference type="AlphaFoldDB" id="X1PV44"/>
<feature type="transmembrane region" description="Helical" evidence="1">
    <location>
        <begin position="28"/>
        <end position="46"/>
    </location>
</feature>
<organism evidence="2">
    <name type="scientific">marine sediment metagenome</name>
    <dbReference type="NCBI Taxonomy" id="412755"/>
    <lineage>
        <taxon>unclassified sequences</taxon>
        <taxon>metagenomes</taxon>
        <taxon>ecological metagenomes</taxon>
    </lineage>
</organism>
<comment type="caution">
    <text evidence="2">The sequence shown here is derived from an EMBL/GenBank/DDBJ whole genome shotgun (WGS) entry which is preliminary data.</text>
</comment>
<dbReference type="EMBL" id="BARW01000136">
    <property type="protein sequence ID" value="GAI60087.1"/>
    <property type="molecule type" value="Genomic_DNA"/>
</dbReference>
<keyword evidence="1" id="KW-1133">Transmembrane helix</keyword>
<evidence type="ECO:0000313" key="2">
    <source>
        <dbReference type="EMBL" id="GAI60087.1"/>
    </source>
</evidence>
<gene>
    <name evidence="2" type="ORF">S12H4_00858</name>
</gene>